<dbReference type="Gene3D" id="3.40.470.10">
    <property type="entry name" value="Uracil-DNA glycosylase-like domain"/>
    <property type="match status" value="1"/>
</dbReference>
<dbReference type="SMART" id="SM00987">
    <property type="entry name" value="UreE_C"/>
    <property type="match status" value="1"/>
</dbReference>
<dbReference type="Pfam" id="PF03167">
    <property type="entry name" value="UDG"/>
    <property type="match status" value="1"/>
</dbReference>
<dbReference type="SMART" id="SM00986">
    <property type="entry name" value="UDG"/>
    <property type="match status" value="1"/>
</dbReference>
<proteinExistence type="inferred from homology"/>
<dbReference type="GO" id="GO:0046872">
    <property type="term" value="F:metal ion binding"/>
    <property type="evidence" value="ECO:0007669"/>
    <property type="project" value="UniProtKB-KW"/>
</dbReference>
<dbReference type="InterPro" id="IPR044147">
    <property type="entry name" value="UdgB-like"/>
</dbReference>
<evidence type="ECO:0000313" key="11">
    <source>
        <dbReference type="EMBL" id="KPL84807.1"/>
    </source>
</evidence>
<evidence type="ECO:0000256" key="8">
    <source>
        <dbReference type="ARBA" id="ARBA00023779"/>
    </source>
</evidence>
<evidence type="ECO:0000256" key="4">
    <source>
        <dbReference type="ARBA" id="ARBA00022801"/>
    </source>
</evidence>
<evidence type="ECO:0000256" key="9">
    <source>
        <dbReference type="ARBA" id="ARBA00023887"/>
    </source>
</evidence>
<sequence>MIQCRRCERLVAWREQVALEKRRAYRDWEYWGRPVPGFGDRKARVWVVGLAPGAHGANRTGRMFTGDGSGDFLYAALYRAGFANQPESVRRGDGLILTDIYISAVCRCAPPQNRPTEEELLNCQPYLAWEYHHLDNLQGIVALGQIALNGVLRLLRTSGYPDSHFSFGHGAFLPADSNRPWVLASYHPSRQNTQTGRLTQEMFDDIWHRVRELLR</sequence>
<organism evidence="11 12">
    <name type="scientific">Thermanaerothrix daxensis</name>
    <dbReference type="NCBI Taxonomy" id="869279"/>
    <lineage>
        <taxon>Bacteria</taxon>
        <taxon>Bacillati</taxon>
        <taxon>Chloroflexota</taxon>
        <taxon>Anaerolineae</taxon>
        <taxon>Anaerolineales</taxon>
        <taxon>Anaerolineaceae</taxon>
        <taxon>Thermanaerothrix</taxon>
    </lineage>
</organism>
<dbReference type="AlphaFoldDB" id="A0A0P6XX76"/>
<keyword evidence="4" id="KW-0378">Hydrolase</keyword>
<comment type="caution">
    <text evidence="11">The sequence shown here is derived from an EMBL/GenBank/DDBJ whole genome shotgun (WGS) entry which is preliminary data.</text>
</comment>
<dbReference type="PANTHER" id="PTHR33693:SF3">
    <property type="entry name" value="TYPE-5 URACIL-DNA GLYCOSYLASE"/>
    <property type="match status" value="1"/>
</dbReference>
<dbReference type="GO" id="GO:0051539">
    <property type="term" value="F:4 iron, 4 sulfur cluster binding"/>
    <property type="evidence" value="ECO:0007669"/>
    <property type="project" value="UniProtKB-KW"/>
</dbReference>
<evidence type="ECO:0000256" key="1">
    <source>
        <dbReference type="ARBA" id="ARBA00022485"/>
    </source>
</evidence>
<dbReference type="GO" id="GO:0004844">
    <property type="term" value="F:uracil DNA N-glycosylase activity"/>
    <property type="evidence" value="ECO:0007669"/>
    <property type="project" value="InterPro"/>
</dbReference>
<dbReference type="STRING" id="869279.SE15_05065"/>
<name>A0A0P6XX76_9CHLR</name>
<keyword evidence="1" id="KW-0004">4Fe-4S</keyword>
<dbReference type="InterPro" id="IPR051536">
    <property type="entry name" value="UDG_Type-4/5"/>
</dbReference>
<evidence type="ECO:0000256" key="3">
    <source>
        <dbReference type="ARBA" id="ARBA00022763"/>
    </source>
</evidence>
<keyword evidence="6" id="KW-0411">Iron-sulfur</keyword>
<keyword evidence="12" id="KW-1185">Reference proteome</keyword>
<evidence type="ECO:0000256" key="7">
    <source>
        <dbReference type="ARBA" id="ARBA00023204"/>
    </source>
</evidence>
<evidence type="ECO:0000256" key="2">
    <source>
        <dbReference type="ARBA" id="ARBA00022723"/>
    </source>
</evidence>
<reference evidence="11 12" key="1">
    <citation type="submission" date="2015-07" db="EMBL/GenBank/DDBJ databases">
        <title>Whole genome sequence of Thermanaerothrix daxensis DSM 23592.</title>
        <authorList>
            <person name="Hemp J."/>
            <person name="Ward L.M."/>
            <person name="Pace L.A."/>
            <person name="Fischer W.W."/>
        </authorList>
    </citation>
    <scope>NUCLEOTIDE SEQUENCE [LARGE SCALE GENOMIC DNA]</scope>
    <source>
        <strain evidence="11 12">GNS-1</strain>
    </source>
</reference>
<evidence type="ECO:0000256" key="6">
    <source>
        <dbReference type="ARBA" id="ARBA00023014"/>
    </source>
</evidence>
<gene>
    <name evidence="11" type="ORF">SE15_05065</name>
</gene>
<protein>
    <recommendedName>
        <fullName evidence="9">Type-5 uracil-DNA glycosylase</fullName>
    </recommendedName>
</protein>
<dbReference type="GO" id="GO:0033958">
    <property type="term" value="F:DNA-deoxyinosine glycosylase activity"/>
    <property type="evidence" value="ECO:0007669"/>
    <property type="project" value="InterPro"/>
</dbReference>
<comment type="similarity">
    <text evidence="8">Belongs to the uracil-DNA glycosylase (UDG) superfamily. Type 5 (UDGb) family.</text>
</comment>
<dbReference type="SUPFAM" id="SSF52141">
    <property type="entry name" value="Uracil-DNA glycosylase-like"/>
    <property type="match status" value="1"/>
</dbReference>
<evidence type="ECO:0000256" key="5">
    <source>
        <dbReference type="ARBA" id="ARBA00023004"/>
    </source>
</evidence>
<dbReference type="InterPro" id="IPR005122">
    <property type="entry name" value="Uracil-DNA_glycosylase-like"/>
</dbReference>
<dbReference type="PANTHER" id="PTHR33693">
    <property type="entry name" value="TYPE-5 URACIL-DNA GLYCOSYLASE"/>
    <property type="match status" value="1"/>
</dbReference>
<evidence type="ECO:0000259" key="10">
    <source>
        <dbReference type="SMART" id="SM00986"/>
    </source>
</evidence>
<dbReference type="CDD" id="cd10031">
    <property type="entry name" value="UDG-F5_TTUDGB_like"/>
    <property type="match status" value="1"/>
</dbReference>
<keyword evidence="5" id="KW-0408">Iron</keyword>
<dbReference type="PATRIC" id="fig|869279.4.peg.1021"/>
<keyword evidence="2" id="KW-0479">Metal-binding</keyword>
<dbReference type="GO" id="GO:0006284">
    <property type="term" value="P:base-excision repair"/>
    <property type="evidence" value="ECO:0007669"/>
    <property type="project" value="InterPro"/>
</dbReference>
<dbReference type="InterPro" id="IPR036895">
    <property type="entry name" value="Uracil-DNA_glycosylase-like_sf"/>
</dbReference>
<evidence type="ECO:0000313" key="12">
    <source>
        <dbReference type="Proteomes" id="UP000050544"/>
    </source>
</evidence>
<keyword evidence="3" id="KW-0227">DNA damage</keyword>
<dbReference type="EMBL" id="LGKO01000002">
    <property type="protein sequence ID" value="KPL84807.1"/>
    <property type="molecule type" value="Genomic_DNA"/>
</dbReference>
<feature type="domain" description="Uracil-DNA glycosylase-like" evidence="10">
    <location>
        <begin position="36"/>
        <end position="207"/>
    </location>
</feature>
<dbReference type="Proteomes" id="UP000050544">
    <property type="component" value="Unassembled WGS sequence"/>
</dbReference>
<keyword evidence="7" id="KW-0234">DNA repair</keyword>
<accession>A0A0P6XX76</accession>